<evidence type="ECO:0000313" key="1">
    <source>
        <dbReference type="EMBL" id="KIO24233.1"/>
    </source>
</evidence>
<dbReference type="HOGENOM" id="CLU_2198920_0_0_1"/>
<dbReference type="EMBL" id="KN823065">
    <property type="protein sequence ID" value="KIO24233.1"/>
    <property type="molecule type" value="Genomic_DNA"/>
</dbReference>
<protein>
    <submittedName>
        <fullName evidence="1">Uncharacterized protein</fullName>
    </submittedName>
</protein>
<dbReference type="Gene3D" id="3.40.50.12660">
    <property type="match status" value="1"/>
</dbReference>
<dbReference type="Proteomes" id="UP000054248">
    <property type="component" value="Unassembled WGS sequence"/>
</dbReference>
<dbReference type="AlphaFoldDB" id="A0A0C3KS07"/>
<gene>
    <name evidence="1" type="ORF">M407DRAFT_102878</name>
</gene>
<keyword evidence="2" id="KW-1185">Reference proteome</keyword>
<sequence length="108" mass="12604">MNKTETAYYEEQMKSHVIEIASTAKDQLSFGDNFKGNKDSKSTHGILTWHLLQYLKDNPRPDLHELVSHIYSKCDTLWVDSHQQKWRQVPVLSCSRRIGGRTAFLELR</sequence>
<dbReference type="OrthoDB" id="10330322at2759"/>
<accession>A0A0C3KS07</accession>
<proteinExistence type="predicted"/>
<evidence type="ECO:0000313" key="2">
    <source>
        <dbReference type="Proteomes" id="UP000054248"/>
    </source>
</evidence>
<reference evidence="2" key="2">
    <citation type="submission" date="2015-01" db="EMBL/GenBank/DDBJ databases">
        <title>Evolutionary Origins and Diversification of the Mycorrhizal Mutualists.</title>
        <authorList>
            <consortium name="DOE Joint Genome Institute"/>
            <consortium name="Mycorrhizal Genomics Consortium"/>
            <person name="Kohler A."/>
            <person name="Kuo A."/>
            <person name="Nagy L.G."/>
            <person name="Floudas D."/>
            <person name="Copeland A."/>
            <person name="Barry K.W."/>
            <person name="Cichocki N."/>
            <person name="Veneault-Fourrey C."/>
            <person name="LaButti K."/>
            <person name="Lindquist E.A."/>
            <person name="Lipzen A."/>
            <person name="Lundell T."/>
            <person name="Morin E."/>
            <person name="Murat C."/>
            <person name="Riley R."/>
            <person name="Ohm R."/>
            <person name="Sun H."/>
            <person name="Tunlid A."/>
            <person name="Henrissat B."/>
            <person name="Grigoriev I.V."/>
            <person name="Hibbett D.S."/>
            <person name="Martin F."/>
        </authorList>
    </citation>
    <scope>NUCLEOTIDE SEQUENCE [LARGE SCALE GENOMIC DNA]</scope>
    <source>
        <strain evidence="2">MUT 4182</strain>
    </source>
</reference>
<name>A0A0C3KS07_9AGAM</name>
<organism evidence="1 2">
    <name type="scientific">Tulasnella calospora MUT 4182</name>
    <dbReference type="NCBI Taxonomy" id="1051891"/>
    <lineage>
        <taxon>Eukaryota</taxon>
        <taxon>Fungi</taxon>
        <taxon>Dikarya</taxon>
        <taxon>Basidiomycota</taxon>
        <taxon>Agaricomycotina</taxon>
        <taxon>Agaricomycetes</taxon>
        <taxon>Cantharellales</taxon>
        <taxon>Tulasnellaceae</taxon>
        <taxon>Tulasnella</taxon>
    </lineage>
</organism>
<reference evidence="1 2" key="1">
    <citation type="submission" date="2014-04" db="EMBL/GenBank/DDBJ databases">
        <authorList>
            <consortium name="DOE Joint Genome Institute"/>
            <person name="Kuo A."/>
            <person name="Girlanda M."/>
            <person name="Perotto S."/>
            <person name="Kohler A."/>
            <person name="Nagy L.G."/>
            <person name="Floudas D."/>
            <person name="Copeland A."/>
            <person name="Barry K.W."/>
            <person name="Cichocki N."/>
            <person name="Veneault-Fourrey C."/>
            <person name="LaButti K."/>
            <person name="Lindquist E.A."/>
            <person name="Lipzen A."/>
            <person name="Lundell T."/>
            <person name="Morin E."/>
            <person name="Murat C."/>
            <person name="Sun H."/>
            <person name="Tunlid A."/>
            <person name="Henrissat B."/>
            <person name="Grigoriev I.V."/>
            <person name="Hibbett D.S."/>
            <person name="Martin F."/>
            <person name="Nordberg H.P."/>
            <person name="Cantor M.N."/>
            <person name="Hua S.X."/>
        </authorList>
    </citation>
    <scope>NUCLEOTIDE SEQUENCE [LARGE SCALE GENOMIC DNA]</scope>
    <source>
        <strain evidence="1 2">MUT 4182</strain>
    </source>
</reference>